<dbReference type="AlphaFoldDB" id="A0A1X6PJ07"/>
<dbReference type="GO" id="GO:0047632">
    <property type="term" value="F:agmatine deiminase activity"/>
    <property type="evidence" value="ECO:0007669"/>
    <property type="project" value="TreeGrafter"/>
</dbReference>
<dbReference type="Pfam" id="PF04371">
    <property type="entry name" value="PAD_porph"/>
    <property type="match status" value="1"/>
</dbReference>
<dbReference type="GO" id="GO:0009446">
    <property type="term" value="P:putrescine biosynthetic process"/>
    <property type="evidence" value="ECO:0007669"/>
    <property type="project" value="InterPro"/>
</dbReference>
<accession>A0A1X6PJ07</accession>
<feature type="region of interest" description="Disordered" evidence="2">
    <location>
        <begin position="60"/>
        <end position="87"/>
    </location>
</feature>
<reference evidence="3 4" key="1">
    <citation type="submission" date="2017-03" db="EMBL/GenBank/DDBJ databases">
        <title>WGS assembly of Porphyra umbilicalis.</title>
        <authorList>
            <person name="Brawley S.H."/>
            <person name="Blouin N.A."/>
            <person name="Ficko-Blean E."/>
            <person name="Wheeler G.L."/>
            <person name="Lohr M."/>
            <person name="Goodson H.V."/>
            <person name="Jenkins J.W."/>
            <person name="Blaby-Haas C.E."/>
            <person name="Helliwell K.E."/>
            <person name="Chan C."/>
            <person name="Marriage T."/>
            <person name="Bhattacharya D."/>
            <person name="Klein A.S."/>
            <person name="Badis Y."/>
            <person name="Brodie J."/>
            <person name="Cao Y."/>
            <person name="Collen J."/>
            <person name="Dittami S.M."/>
            <person name="Gachon C.M."/>
            <person name="Green B.R."/>
            <person name="Karpowicz S."/>
            <person name="Kim J.W."/>
            <person name="Kudahl U."/>
            <person name="Lin S."/>
            <person name="Michel G."/>
            <person name="Mittag M."/>
            <person name="Olson B.J."/>
            <person name="Pangilinan J."/>
            <person name="Peng Y."/>
            <person name="Qiu H."/>
            <person name="Shu S."/>
            <person name="Singer J.T."/>
            <person name="Smith A.G."/>
            <person name="Sprecher B.N."/>
            <person name="Wagner V."/>
            <person name="Wang W."/>
            <person name="Wang Z.-Y."/>
            <person name="Yan J."/>
            <person name="Yarish C."/>
            <person name="Zoeuner-Riek S."/>
            <person name="Zhuang Y."/>
            <person name="Zou Y."/>
            <person name="Lindquist E.A."/>
            <person name="Grimwood J."/>
            <person name="Barry K."/>
            <person name="Rokhsar D.S."/>
            <person name="Schmutz J."/>
            <person name="Stiller J.W."/>
            <person name="Grossman A.R."/>
            <person name="Prochnik S.E."/>
        </authorList>
    </citation>
    <scope>NUCLEOTIDE SEQUENCE [LARGE SCALE GENOMIC DNA]</scope>
    <source>
        <strain evidence="3">4086291</strain>
    </source>
</reference>
<protein>
    <recommendedName>
        <fullName evidence="5">Agmatine deiminase</fullName>
    </recommendedName>
</protein>
<evidence type="ECO:0000256" key="1">
    <source>
        <dbReference type="ARBA" id="ARBA00022801"/>
    </source>
</evidence>
<dbReference type="OrthoDB" id="544103at2759"/>
<feature type="region of interest" description="Disordered" evidence="2">
    <location>
        <begin position="170"/>
        <end position="197"/>
    </location>
</feature>
<evidence type="ECO:0000313" key="4">
    <source>
        <dbReference type="Proteomes" id="UP000218209"/>
    </source>
</evidence>
<proteinExistence type="predicted"/>
<keyword evidence="1" id="KW-0378">Hydrolase</keyword>
<dbReference type="InterPro" id="IPR007466">
    <property type="entry name" value="Peptidyl-Arg-deiminase_porph"/>
</dbReference>
<feature type="compositionally biased region" description="Polar residues" evidence="2">
    <location>
        <begin position="7"/>
        <end position="18"/>
    </location>
</feature>
<keyword evidence="4" id="KW-1185">Reference proteome</keyword>
<evidence type="ECO:0008006" key="5">
    <source>
        <dbReference type="Google" id="ProtNLM"/>
    </source>
</evidence>
<sequence>MVPPPALTSTHPPSSTLAPSAGAFPNGRPPVTAAAAAPAPAVASAPATTPATTAAACAPTATVSGATTPPAADTRPPPPPPPAAADAHAHAVTYVGWPVRPDNWRAGAAPAQAAVAALAAAIAAAEPAAVLAPTPAAAAAAAVAVAAAAGVPPAAVPVYPSAAALHAGGGGGEAAEVGEAAGGRRRRLRPPPPPPLPRLAVAVVPMDDCWLRDTGPVYLTAAAAGVHFRFNAWGGAAAADGGGGGGCYPDYAADAAVGATLLAAAGVPRTPSPLVMEGGALSADGDGTALTTASAVLAPNRHAGDASLLPTVAAVEGALHAAAGIRKVVWLPAGLAADADTDGHVDNVAVFARPGHVVLHWAPPGAADHASCVAAAAALAAATDAAGRRLVVHRVRAPAVAPRSRVEAAGVVDGRPGVVRRRAGDALAASYVNYVRVAGGVVAPSFGEGAAVEAEVAAVLRSACGWGAGGGGGGEGEGGERSRLCPRGRSCWGGGAPLRDDRTAGAGVVATGGGGGATRAGTQQRQRCIKGGTASTQALSRLSARSRHGHAVAAS</sequence>
<dbReference type="Proteomes" id="UP000218209">
    <property type="component" value="Unassembled WGS sequence"/>
</dbReference>
<dbReference type="PANTHER" id="PTHR31377:SF0">
    <property type="entry name" value="AGMATINE DEIMINASE-RELATED"/>
    <property type="match status" value="1"/>
</dbReference>
<evidence type="ECO:0000313" key="3">
    <source>
        <dbReference type="EMBL" id="OSX80851.1"/>
    </source>
</evidence>
<feature type="compositionally biased region" description="Low complexity" evidence="2">
    <location>
        <begin position="60"/>
        <end position="74"/>
    </location>
</feature>
<evidence type="ECO:0000256" key="2">
    <source>
        <dbReference type="SAM" id="MobiDB-lite"/>
    </source>
</evidence>
<dbReference type="Gene3D" id="3.75.10.10">
    <property type="entry name" value="L-arginine/glycine Amidinotransferase, Chain A"/>
    <property type="match status" value="1"/>
</dbReference>
<dbReference type="SUPFAM" id="SSF55909">
    <property type="entry name" value="Pentein"/>
    <property type="match status" value="1"/>
</dbReference>
<organism evidence="3 4">
    <name type="scientific">Porphyra umbilicalis</name>
    <name type="common">Purple laver</name>
    <name type="synonym">Red alga</name>
    <dbReference type="NCBI Taxonomy" id="2786"/>
    <lineage>
        <taxon>Eukaryota</taxon>
        <taxon>Rhodophyta</taxon>
        <taxon>Bangiophyceae</taxon>
        <taxon>Bangiales</taxon>
        <taxon>Bangiaceae</taxon>
        <taxon>Porphyra</taxon>
    </lineage>
</organism>
<name>A0A1X6PJ07_PORUM</name>
<dbReference type="PANTHER" id="PTHR31377">
    <property type="entry name" value="AGMATINE DEIMINASE-RELATED"/>
    <property type="match status" value="1"/>
</dbReference>
<dbReference type="EMBL" id="KV918767">
    <property type="protein sequence ID" value="OSX80851.1"/>
    <property type="molecule type" value="Genomic_DNA"/>
</dbReference>
<dbReference type="GO" id="GO:0004668">
    <property type="term" value="F:protein-arginine deiminase activity"/>
    <property type="evidence" value="ECO:0007669"/>
    <property type="project" value="InterPro"/>
</dbReference>
<gene>
    <name evidence="3" type="ORF">BU14_0031s0024</name>
</gene>
<feature type="region of interest" description="Disordered" evidence="2">
    <location>
        <begin position="1"/>
        <end position="43"/>
    </location>
</feature>
<feature type="compositionally biased region" description="Low complexity" evidence="2">
    <location>
        <begin position="29"/>
        <end position="43"/>
    </location>
</feature>